<dbReference type="HOGENOM" id="CLU_2867118_0_0_1"/>
<dbReference type="KEGG" id="abp:AGABI1DRAFT119241"/>
<name>K5WYT3_AGABU</name>
<dbReference type="RefSeq" id="XP_007328295.1">
    <property type="nucleotide sequence ID" value="XM_007328233.1"/>
</dbReference>
<evidence type="ECO:0000313" key="2">
    <source>
        <dbReference type="Proteomes" id="UP000008493"/>
    </source>
</evidence>
<evidence type="ECO:0000313" key="1">
    <source>
        <dbReference type="EMBL" id="EKM80651.1"/>
    </source>
</evidence>
<dbReference type="Proteomes" id="UP000008493">
    <property type="component" value="Unassembled WGS sequence"/>
</dbReference>
<organism evidence="1 2">
    <name type="scientific">Agaricus bisporus var. burnettii (strain JB137-S8 / ATCC MYA-4627 / FGSC 10392)</name>
    <name type="common">White button mushroom</name>
    <dbReference type="NCBI Taxonomy" id="597362"/>
    <lineage>
        <taxon>Eukaryota</taxon>
        <taxon>Fungi</taxon>
        <taxon>Dikarya</taxon>
        <taxon>Basidiomycota</taxon>
        <taxon>Agaricomycotina</taxon>
        <taxon>Agaricomycetes</taxon>
        <taxon>Agaricomycetidae</taxon>
        <taxon>Agaricales</taxon>
        <taxon>Agaricineae</taxon>
        <taxon>Agaricaceae</taxon>
        <taxon>Agaricus</taxon>
    </lineage>
</organism>
<accession>K5WYT3</accession>
<dbReference type="AlphaFoldDB" id="K5WYT3"/>
<dbReference type="OMA" id="HHNSWER"/>
<dbReference type="EMBL" id="JH971388">
    <property type="protein sequence ID" value="EKM80651.1"/>
    <property type="molecule type" value="Genomic_DNA"/>
</dbReference>
<keyword evidence="2" id="KW-1185">Reference proteome</keyword>
<sequence length="64" mass="7113">MMQQMPSLSPRMTFRSLGIQDHHNSWERQKVSKLAFDQNPTVALVPETSGMGIQKLGSASAKQV</sequence>
<protein>
    <submittedName>
        <fullName evidence="1">Uncharacterized protein</fullName>
    </submittedName>
</protein>
<dbReference type="GeneID" id="18825543"/>
<gene>
    <name evidence="1" type="ORF">AGABI1DRAFT_119241</name>
</gene>
<proteinExistence type="predicted"/>
<reference evidence="2" key="1">
    <citation type="journal article" date="2012" name="Proc. Natl. Acad. Sci. U.S.A.">
        <title>Genome sequence of the button mushroom Agaricus bisporus reveals mechanisms governing adaptation to a humic-rich ecological niche.</title>
        <authorList>
            <person name="Morin E."/>
            <person name="Kohler A."/>
            <person name="Baker A.R."/>
            <person name="Foulongne-Oriol M."/>
            <person name="Lombard V."/>
            <person name="Nagy L.G."/>
            <person name="Ohm R.A."/>
            <person name="Patyshakuliyeva A."/>
            <person name="Brun A."/>
            <person name="Aerts A.L."/>
            <person name="Bailey A.M."/>
            <person name="Billette C."/>
            <person name="Coutinho P.M."/>
            <person name="Deakin G."/>
            <person name="Doddapaneni H."/>
            <person name="Floudas D."/>
            <person name="Grimwood J."/>
            <person name="Hilden K."/>
            <person name="Kuees U."/>
            <person name="LaButti K.M."/>
            <person name="Lapidus A."/>
            <person name="Lindquist E.A."/>
            <person name="Lucas S.M."/>
            <person name="Murat C."/>
            <person name="Riley R.W."/>
            <person name="Salamov A.A."/>
            <person name="Schmutz J."/>
            <person name="Subramanian V."/>
            <person name="Woesten H.A.B."/>
            <person name="Xu J."/>
            <person name="Eastwood D.C."/>
            <person name="Foster G.D."/>
            <person name="Sonnenberg A.S."/>
            <person name="Cullen D."/>
            <person name="de Vries R.P."/>
            <person name="Lundell T."/>
            <person name="Hibbett D.S."/>
            <person name="Henrissat B."/>
            <person name="Burton K.S."/>
            <person name="Kerrigan R.W."/>
            <person name="Challen M.P."/>
            <person name="Grigoriev I.V."/>
            <person name="Martin F."/>
        </authorList>
    </citation>
    <scope>NUCLEOTIDE SEQUENCE [LARGE SCALE GENOMIC DNA]</scope>
    <source>
        <strain evidence="2">JB137-S8 / ATCC MYA-4627 / FGSC 10392</strain>
    </source>
</reference>
<dbReference type="InParanoid" id="K5WYT3"/>